<dbReference type="GO" id="GO:0005829">
    <property type="term" value="C:cytosol"/>
    <property type="evidence" value="ECO:0007669"/>
    <property type="project" value="TreeGrafter"/>
</dbReference>
<keyword evidence="2" id="KW-0132">Cell division</keyword>
<dbReference type="AlphaFoldDB" id="A0A5M3MK75"/>
<comment type="function">
    <text evidence="4">May play a role in the regulation of cytokinesis.</text>
</comment>
<dbReference type="GeneID" id="19200036"/>
<dbReference type="OrthoDB" id="379794at2759"/>
<dbReference type="RefSeq" id="XP_007770898.1">
    <property type="nucleotide sequence ID" value="XM_007772708.1"/>
</dbReference>
<dbReference type="Proteomes" id="UP000053558">
    <property type="component" value="Unassembled WGS sequence"/>
</dbReference>
<reference evidence="9" key="1">
    <citation type="journal article" date="2012" name="Science">
        <title>The Paleozoic origin of enzymatic lignin decomposition reconstructed from 31 fungal genomes.</title>
        <authorList>
            <person name="Floudas D."/>
            <person name="Binder M."/>
            <person name="Riley R."/>
            <person name="Barry K."/>
            <person name="Blanchette R.A."/>
            <person name="Henrissat B."/>
            <person name="Martinez A.T."/>
            <person name="Otillar R."/>
            <person name="Spatafora J.W."/>
            <person name="Yadav J.S."/>
            <person name="Aerts A."/>
            <person name="Benoit I."/>
            <person name="Boyd A."/>
            <person name="Carlson A."/>
            <person name="Copeland A."/>
            <person name="Coutinho P.M."/>
            <person name="de Vries R.P."/>
            <person name="Ferreira P."/>
            <person name="Findley K."/>
            <person name="Foster B."/>
            <person name="Gaskell J."/>
            <person name="Glotzer D."/>
            <person name="Gorecki P."/>
            <person name="Heitman J."/>
            <person name="Hesse C."/>
            <person name="Hori C."/>
            <person name="Igarashi K."/>
            <person name="Jurgens J.A."/>
            <person name="Kallen N."/>
            <person name="Kersten P."/>
            <person name="Kohler A."/>
            <person name="Kuees U."/>
            <person name="Kumar T.K.A."/>
            <person name="Kuo A."/>
            <person name="LaButti K."/>
            <person name="Larrondo L.F."/>
            <person name="Lindquist E."/>
            <person name="Ling A."/>
            <person name="Lombard V."/>
            <person name="Lucas S."/>
            <person name="Lundell T."/>
            <person name="Martin R."/>
            <person name="McLaughlin D.J."/>
            <person name="Morgenstern I."/>
            <person name="Morin E."/>
            <person name="Murat C."/>
            <person name="Nagy L.G."/>
            <person name="Nolan M."/>
            <person name="Ohm R.A."/>
            <person name="Patyshakuliyeva A."/>
            <person name="Rokas A."/>
            <person name="Ruiz-Duenas F.J."/>
            <person name="Sabat G."/>
            <person name="Salamov A."/>
            <person name="Samejima M."/>
            <person name="Schmutz J."/>
            <person name="Slot J.C."/>
            <person name="St John F."/>
            <person name="Stenlid J."/>
            <person name="Sun H."/>
            <person name="Sun S."/>
            <person name="Syed K."/>
            <person name="Tsang A."/>
            <person name="Wiebenga A."/>
            <person name="Young D."/>
            <person name="Pisabarro A."/>
            <person name="Eastwood D.C."/>
            <person name="Martin F."/>
            <person name="Cullen D."/>
            <person name="Grigoriev I.V."/>
            <person name="Hibbett D.S."/>
        </authorList>
    </citation>
    <scope>NUCLEOTIDE SEQUENCE [LARGE SCALE GENOMIC DNA]</scope>
    <source>
        <strain evidence="9">RWD-64-598 SS2</strain>
    </source>
</reference>
<evidence type="ECO:0000313" key="8">
    <source>
        <dbReference type="EMBL" id="EIW79214.1"/>
    </source>
</evidence>
<dbReference type="GO" id="GO:0051301">
    <property type="term" value="P:cell division"/>
    <property type="evidence" value="ECO:0007669"/>
    <property type="project" value="UniProtKB-KW"/>
</dbReference>
<evidence type="ECO:0000256" key="6">
    <source>
        <dbReference type="ARBA" id="ARBA00044805"/>
    </source>
</evidence>
<dbReference type="InterPro" id="IPR011989">
    <property type="entry name" value="ARM-like"/>
</dbReference>
<dbReference type="SUPFAM" id="SSF48371">
    <property type="entry name" value="ARM repeat"/>
    <property type="match status" value="1"/>
</dbReference>
<dbReference type="Pfam" id="PF09759">
    <property type="entry name" value="Atx10homo_assoc"/>
    <property type="match status" value="1"/>
</dbReference>
<accession>A0A5M3MK75</accession>
<dbReference type="PANTHER" id="PTHR13255">
    <property type="entry name" value="ATAXIN-10"/>
    <property type="match status" value="1"/>
</dbReference>
<gene>
    <name evidence="8" type="ORF">CONPUDRAFT_127129</name>
</gene>
<dbReference type="InterPro" id="IPR019156">
    <property type="entry name" value="Ataxin-10_domain"/>
</dbReference>
<evidence type="ECO:0000256" key="2">
    <source>
        <dbReference type="ARBA" id="ARBA00022618"/>
    </source>
</evidence>
<evidence type="ECO:0000313" key="9">
    <source>
        <dbReference type="Proteomes" id="UP000053558"/>
    </source>
</evidence>
<dbReference type="EMBL" id="JH711581">
    <property type="protein sequence ID" value="EIW79214.1"/>
    <property type="molecule type" value="Genomic_DNA"/>
</dbReference>
<dbReference type="InterPro" id="IPR016024">
    <property type="entry name" value="ARM-type_fold"/>
</dbReference>
<evidence type="ECO:0000256" key="3">
    <source>
        <dbReference type="ARBA" id="ARBA00023306"/>
    </source>
</evidence>
<protein>
    <recommendedName>
        <fullName evidence="5">Ataxin-10 homolog</fullName>
    </recommendedName>
    <alternativeName>
        <fullName evidence="6">Copper transport protein 86</fullName>
    </alternativeName>
</protein>
<evidence type="ECO:0000256" key="1">
    <source>
        <dbReference type="ARBA" id="ARBA00008384"/>
    </source>
</evidence>
<dbReference type="OMA" id="TGHEELM"/>
<name>A0A5M3MK75_CONPW</name>
<evidence type="ECO:0000256" key="4">
    <source>
        <dbReference type="ARBA" id="ARBA00044746"/>
    </source>
</evidence>
<evidence type="ECO:0000256" key="5">
    <source>
        <dbReference type="ARBA" id="ARBA00044801"/>
    </source>
</evidence>
<comment type="similarity">
    <text evidence="1">Belongs to the ataxin-10 family.</text>
</comment>
<proteinExistence type="inferred from homology"/>
<dbReference type="PANTHER" id="PTHR13255:SF0">
    <property type="entry name" value="ATAXIN-10"/>
    <property type="match status" value="1"/>
</dbReference>
<dbReference type="KEGG" id="cput:CONPUDRAFT_127129"/>
<keyword evidence="3" id="KW-0131">Cell cycle</keyword>
<evidence type="ECO:0000259" key="7">
    <source>
        <dbReference type="Pfam" id="PF09759"/>
    </source>
</evidence>
<feature type="domain" description="Ataxin-10" evidence="7">
    <location>
        <begin position="382"/>
        <end position="456"/>
    </location>
</feature>
<dbReference type="Gene3D" id="1.25.10.10">
    <property type="entry name" value="Leucine-rich Repeat Variant"/>
    <property type="match status" value="2"/>
</dbReference>
<sequence length="458" mass="51227">MGQGHPSLWPLLQQLWEFLSQRVFSESEKEGQRTLALSVARFTRNIVANVPSNQVHAFESEPFIRKLIHSATSWSVMQDSSSFACTRMMVQAMSNIVTANEQLLNAIWGTYTSLPDEQSILVRLLACPDAKIILSVLVFIMNCVHEDQQRCAALVRTPAGARICILILDRMVDLYDADENTEWAHAFDYGYHLFAHLFNNGFASELYTRLSVADEVISPHQTVLLKLLDSHLQSSHPHSIHKHLCVTLTATFFELSTYAQGSIARALGPPPPSGSEDDHAPRELDVLLPKVCEALVLVTQCLATMILHSEAVRIDNISNEDLQRDVNSFRDATGRYVVENIVELLRRLDAFLPRINFGKPVDSPYGGPQLPAAADPAGFVYLKRDLVRLLGVLCHNDRRVQDLVRTCGGIPVVMNMCVIDERNPYLREHAILAIRNLTADNVENQSVVNEIQPVQTST</sequence>
<dbReference type="InterPro" id="IPR051374">
    <property type="entry name" value="Ataxin-10/CTR86_families"/>
</dbReference>
<keyword evidence="9" id="KW-1185">Reference proteome</keyword>
<comment type="caution">
    <text evidence="8">The sequence shown here is derived from an EMBL/GenBank/DDBJ whole genome shotgun (WGS) entry which is preliminary data.</text>
</comment>
<organism evidence="8 9">
    <name type="scientific">Coniophora puteana (strain RWD-64-598)</name>
    <name type="common">Brown rot fungus</name>
    <dbReference type="NCBI Taxonomy" id="741705"/>
    <lineage>
        <taxon>Eukaryota</taxon>
        <taxon>Fungi</taxon>
        <taxon>Dikarya</taxon>
        <taxon>Basidiomycota</taxon>
        <taxon>Agaricomycotina</taxon>
        <taxon>Agaricomycetes</taxon>
        <taxon>Agaricomycetidae</taxon>
        <taxon>Boletales</taxon>
        <taxon>Coniophorineae</taxon>
        <taxon>Coniophoraceae</taxon>
        <taxon>Coniophora</taxon>
    </lineage>
</organism>